<gene>
    <name evidence="2" type="ORF">EUGRSUZ_C03479</name>
</gene>
<feature type="region of interest" description="Disordered" evidence="1">
    <location>
        <begin position="41"/>
        <end position="66"/>
    </location>
</feature>
<dbReference type="EMBL" id="KK198755">
    <property type="protein sequence ID" value="KCW82106.1"/>
    <property type="molecule type" value="Genomic_DNA"/>
</dbReference>
<dbReference type="Gramene" id="KCW82106">
    <property type="protein sequence ID" value="KCW82106"/>
    <property type="gene ID" value="EUGRSUZ_C03479"/>
</dbReference>
<reference evidence="2" key="1">
    <citation type="submission" date="2013-07" db="EMBL/GenBank/DDBJ databases">
        <title>The genome of Eucalyptus grandis.</title>
        <authorList>
            <person name="Schmutz J."/>
            <person name="Hayes R."/>
            <person name="Myburg A."/>
            <person name="Tuskan G."/>
            <person name="Grattapaglia D."/>
            <person name="Rokhsar D.S."/>
        </authorList>
    </citation>
    <scope>NUCLEOTIDE SEQUENCE</scope>
    <source>
        <tissue evidence="2">Leaf extractions</tissue>
    </source>
</reference>
<accession>A0A059CVA5</accession>
<evidence type="ECO:0000313" key="2">
    <source>
        <dbReference type="EMBL" id="KCW82106.1"/>
    </source>
</evidence>
<dbReference type="InParanoid" id="A0A059CVA5"/>
<proteinExistence type="predicted"/>
<dbReference type="AlphaFoldDB" id="A0A059CVA5"/>
<name>A0A059CVA5_EUCGR</name>
<sequence>MVAFEFHQITFFLNQAFCIHNSPSKEFPAVEEENSGYACRMEEARSTSHSPHNVLQKPQLHHSSVG</sequence>
<evidence type="ECO:0000256" key="1">
    <source>
        <dbReference type="SAM" id="MobiDB-lite"/>
    </source>
</evidence>
<organism evidence="2">
    <name type="scientific">Eucalyptus grandis</name>
    <name type="common">Flooded gum</name>
    <dbReference type="NCBI Taxonomy" id="71139"/>
    <lineage>
        <taxon>Eukaryota</taxon>
        <taxon>Viridiplantae</taxon>
        <taxon>Streptophyta</taxon>
        <taxon>Embryophyta</taxon>
        <taxon>Tracheophyta</taxon>
        <taxon>Spermatophyta</taxon>
        <taxon>Magnoliopsida</taxon>
        <taxon>eudicotyledons</taxon>
        <taxon>Gunneridae</taxon>
        <taxon>Pentapetalae</taxon>
        <taxon>rosids</taxon>
        <taxon>malvids</taxon>
        <taxon>Myrtales</taxon>
        <taxon>Myrtaceae</taxon>
        <taxon>Myrtoideae</taxon>
        <taxon>Eucalypteae</taxon>
        <taxon>Eucalyptus</taxon>
    </lineage>
</organism>
<protein>
    <submittedName>
        <fullName evidence="2">Uncharacterized protein</fullName>
    </submittedName>
</protein>